<evidence type="ECO:0000256" key="1">
    <source>
        <dbReference type="SAM" id="Phobius"/>
    </source>
</evidence>
<sequence length="109" mass="13224">MSVSLAIIKFTFTIYVYVHNIMYVCIRTIIVHCIIFQDIFQDVIFINIKSFINSIFKVFINTIITIFFLRPFFVFFYDFTPPKIMIIIIVFPRFFIIFLLLIKLIRYNQ</sequence>
<feature type="transmembrane region" description="Helical" evidence="1">
    <location>
        <begin position="55"/>
        <end position="77"/>
    </location>
</feature>
<dbReference type="EMBL" id="HBUF01155992">
    <property type="protein sequence ID" value="CAG6649142.1"/>
    <property type="molecule type" value="Transcribed_RNA"/>
</dbReference>
<reference evidence="2" key="1">
    <citation type="submission" date="2021-05" db="EMBL/GenBank/DDBJ databases">
        <authorList>
            <person name="Alioto T."/>
            <person name="Alioto T."/>
            <person name="Gomez Garrido J."/>
        </authorList>
    </citation>
    <scope>NUCLEOTIDE SEQUENCE</scope>
</reference>
<keyword evidence="1" id="KW-0812">Transmembrane</keyword>
<feature type="transmembrane region" description="Helical" evidence="1">
    <location>
        <begin position="83"/>
        <end position="105"/>
    </location>
</feature>
<organism evidence="2">
    <name type="scientific">Cacopsylla melanoneura</name>
    <dbReference type="NCBI Taxonomy" id="428564"/>
    <lineage>
        <taxon>Eukaryota</taxon>
        <taxon>Metazoa</taxon>
        <taxon>Ecdysozoa</taxon>
        <taxon>Arthropoda</taxon>
        <taxon>Hexapoda</taxon>
        <taxon>Insecta</taxon>
        <taxon>Pterygota</taxon>
        <taxon>Neoptera</taxon>
        <taxon>Paraneoptera</taxon>
        <taxon>Hemiptera</taxon>
        <taxon>Sternorrhyncha</taxon>
        <taxon>Psylloidea</taxon>
        <taxon>Psyllidae</taxon>
        <taxon>Psyllinae</taxon>
        <taxon>Cacopsylla</taxon>
    </lineage>
</organism>
<keyword evidence="1" id="KW-1133">Transmembrane helix</keyword>
<feature type="transmembrane region" description="Helical" evidence="1">
    <location>
        <begin position="12"/>
        <end position="35"/>
    </location>
</feature>
<proteinExistence type="predicted"/>
<accession>A0A8D8W6S4</accession>
<name>A0A8D8W6S4_9HEMI</name>
<protein>
    <submittedName>
        <fullName evidence="2">Uncharacterized protein</fullName>
    </submittedName>
</protein>
<dbReference type="AlphaFoldDB" id="A0A8D8W6S4"/>
<evidence type="ECO:0000313" key="2">
    <source>
        <dbReference type="EMBL" id="CAG6649142.1"/>
    </source>
</evidence>
<keyword evidence="1" id="KW-0472">Membrane</keyword>
<dbReference type="EMBL" id="HBUF01155994">
    <property type="protein sequence ID" value="CAG6649146.1"/>
    <property type="molecule type" value="Transcribed_RNA"/>
</dbReference>